<reference evidence="1" key="1">
    <citation type="submission" date="2014-11" db="EMBL/GenBank/DDBJ databases">
        <authorList>
            <person name="Amaro Gonzalez C."/>
        </authorList>
    </citation>
    <scope>NUCLEOTIDE SEQUENCE</scope>
</reference>
<name>A0A0E9SL38_ANGAN</name>
<accession>A0A0E9SL38</accession>
<proteinExistence type="predicted"/>
<organism evidence="1">
    <name type="scientific">Anguilla anguilla</name>
    <name type="common">European freshwater eel</name>
    <name type="synonym">Muraena anguilla</name>
    <dbReference type="NCBI Taxonomy" id="7936"/>
    <lineage>
        <taxon>Eukaryota</taxon>
        <taxon>Metazoa</taxon>
        <taxon>Chordata</taxon>
        <taxon>Craniata</taxon>
        <taxon>Vertebrata</taxon>
        <taxon>Euteleostomi</taxon>
        <taxon>Actinopterygii</taxon>
        <taxon>Neopterygii</taxon>
        <taxon>Teleostei</taxon>
        <taxon>Anguilliformes</taxon>
        <taxon>Anguillidae</taxon>
        <taxon>Anguilla</taxon>
    </lineage>
</organism>
<dbReference type="EMBL" id="GBXM01066541">
    <property type="protein sequence ID" value="JAH42036.1"/>
    <property type="molecule type" value="Transcribed_RNA"/>
</dbReference>
<evidence type="ECO:0000313" key="1">
    <source>
        <dbReference type="EMBL" id="JAH42036.1"/>
    </source>
</evidence>
<reference evidence="1" key="2">
    <citation type="journal article" date="2015" name="Fish Shellfish Immunol.">
        <title>Early steps in the European eel (Anguilla anguilla)-Vibrio vulnificus interaction in the gills: Role of the RtxA13 toxin.</title>
        <authorList>
            <person name="Callol A."/>
            <person name="Pajuelo D."/>
            <person name="Ebbesson L."/>
            <person name="Teles M."/>
            <person name="MacKenzie S."/>
            <person name="Amaro C."/>
        </authorList>
    </citation>
    <scope>NUCLEOTIDE SEQUENCE</scope>
</reference>
<dbReference type="AlphaFoldDB" id="A0A0E9SL38"/>
<protein>
    <submittedName>
        <fullName evidence="1">Uncharacterized protein</fullName>
    </submittedName>
</protein>
<sequence>MFEATPQRLYIKRNFRAGGEQKMHLHPLPWLRTDENQKRQVGLLLGFGFPVFI</sequence>